<dbReference type="Proteomes" id="UP001161691">
    <property type="component" value="Unassembled WGS sequence"/>
</dbReference>
<gene>
    <name evidence="6" type="primary">rimI</name>
    <name evidence="6" type="ORF">KB449_04440</name>
</gene>
<keyword evidence="6" id="KW-0689">Ribosomal protein</keyword>
<evidence type="ECO:0000259" key="5">
    <source>
        <dbReference type="PROSITE" id="PS51186"/>
    </source>
</evidence>
<sequence length="162" mass="18320">MNDKIEFRSMTLADIDAIVEIEREAFTAPWTPEAFHNELTQNLFAKYMVMSKGDEVLGYGGMWLIVDEAHVTNIAVREAYRGKGLGERLLRELMRTAAWLGAARMTLEVRVSNERAQRLYRKLGFGPAGLRPGYYSDNNEDALIMWADLDPSLGRERGGMSS</sequence>
<evidence type="ECO:0000256" key="4">
    <source>
        <dbReference type="ARBA" id="ARBA00023315"/>
    </source>
</evidence>
<dbReference type="PANTHER" id="PTHR43420:SF44">
    <property type="entry name" value="ACETYLTRANSFERASE YPEA"/>
    <property type="match status" value="1"/>
</dbReference>
<evidence type="ECO:0000313" key="6">
    <source>
        <dbReference type="EMBL" id="MDI4644194.1"/>
    </source>
</evidence>
<dbReference type="NCBIfam" id="TIGR01575">
    <property type="entry name" value="rimI"/>
    <property type="match status" value="1"/>
</dbReference>
<evidence type="ECO:0000256" key="1">
    <source>
        <dbReference type="ARBA" id="ARBA00005395"/>
    </source>
</evidence>
<dbReference type="SUPFAM" id="SSF55729">
    <property type="entry name" value="Acyl-CoA N-acyltransferases (Nat)"/>
    <property type="match status" value="1"/>
</dbReference>
<dbReference type="PANTHER" id="PTHR43420">
    <property type="entry name" value="ACETYLTRANSFERASE"/>
    <property type="match status" value="1"/>
</dbReference>
<dbReference type="Pfam" id="PF00583">
    <property type="entry name" value="Acetyltransf_1"/>
    <property type="match status" value="1"/>
</dbReference>
<evidence type="ECO:0000256" key="3">
    <source>
        <dbReference type="ARBA" id="ARBA00022679"/>
    </source>
</evidence>
<dbReference type="InterPro" id="IPR050680">
    <property type="entry name" value="YpeA/RimI_acetyltransf"/>
</dbReference>
<organism evidence="6 7">
    <name type="scientific">Cohnella hashimotonis</name>
    <dbReference type="NCBI Taxonomy" id="2826895"/>
    <lineage>
        <taxon>Bacteria</taxon>
        <taxon>Bacillati</taxon>
        <taxon>Bacillota</taxon>
        <taxon>Bacilli</taxon>
        <taxon>Bacillales</taxon>
        <taxon>Paenibacillaceae</taxon>
        <taxon>Cohnella</taxon>
    </lineage>
</organism>
<evidence type="ECO:0000256" key="2">
    <source>
        <dbReference type="ARBA" id="ARBA00022490"/>
    </source>
</evidence>
<comment type="caution">
    <text evidence="6">The sequence shown here is derived from an EMBL/GenBank/DDBJ whole genome shotgun (WGS) entry which is preliminary data.</text>
</comment>
<keyword evidence="2" id="KW-0963">Cytoplasm</keyword>
<dbReference type="EMBL" id="JAGRPV010000001">
    <property type="protein sequence ID" value="MDI4644194.1"/>
    <property type="molecule type" value="Genomic_DNA"/>
</dbReference>
<keyword evidence="3 6" id="KW-0808">Transferase</keyword>
<dbReference type="InterPro" id="IPR016181">
    <property type="entry name" value="Acyl_CoA_acyltransferase"/>
</dbReference>
<keyword evidence="7" id="KW-1185">Reference proteome</keyword>
<protein>
    <submittedName>
        <fullName evidence="6">Ribosomal protein S18-alanine N-acetyltransferase</fullName>
        <ecNumber evidence="6">2.3.1.266</ecNumber>
    </submittedName>
</protein>
<dbReference type="Gene3D" id="3.40.630.30">
    <property type="match status" value="1"/>
</dbReference>
<dbReference type="InterPro" id="IPR006464">
    <property type="entry name" value="AcTrfase_RimI/Ard1"/>
</dbReference>
<dbReference type="InterPro" id="IPR000182">
    <property type="entry name" value="GNAT_dom"/>
</dbReference>
<keyword evidence="4 6" id="KW-0012">Acyltransferase</keyword>
<evidence type="ECO:0000313" key="7">
    <source>
        <dbReference type="Proteomes" id="UP001161691"/>
    </source>
</evidence>
<dbReference type="GO" id="GO:0005840">
    <property type="term" value="C:ribosome"/>
    <property type="evidence" value="ECO:0007669"/>
    <property type="project" value="UniProtKB-KW"/>
</dbReference>
<dbReference type="PROSITE" id="PS51186">
    <property type="entry name" value="GNAT"/>
    <property type="match status" value="1"/>
</dbReference>
<dbReference type="CDD" id="cd04301">
    <property type="entry name" value="NAT_SF"/>
    <property type="match status" value="1"/>
</dbReference>
<keyword evidence="6" id="KW-0687">Ribonucleoprotein</keyword>
<comment type="similarity">
    <text evidence="1">Belongs to the acetyltransferase family. RimI subfamily.</text>
</comment>
<name>A0ABT6TBH8_9BACL</name>
<proteinExistence type="inferred from homology"/>
<reference evidence="6" key="1">
    <citation type="submission" date="2023-04" db="EMBL/GenBank/DDBJ databases">
        <title>Comparative genomic analysis of Cohnella hashimotonis sp. nov., isolated from the International Space Station.</title>
        <authorList>
            <person name="Venkateswaran K."/>
            <person name="Simpson A."/>
        </authorList>
    </citation>
    <scope>NUCLEOTIDE SEQUENCE</scope>
    <source>
        <strain evidence="6">F6_2S_P_1</strain>
    </source>
</reference>
<dbReference type="GO" id="GO:0008999">
    <property type="term" value="F:protein-N-terminal-alanine acetyltransferase activity"/>
    <property type="evidence" value="ECO:0007669"/>
    <property type="project" value="UniProtKB-EC"/>
</dbReference>
<dbReference type="RefSeq" id="WP_282907213.1">
    <property type="nucleotide sequence ID" value="NZ_JAGRPV010000001.1"/>
</dbReference>
<dbReference type="EC" id="2.3.1.266" evidence="6"/>
<feature type="domain" description="N-acetyltransferase" evidence="5">
    <location>
        <begin position="5"/>
        <end position="150"/>
    </location>
</feature>
<accession>A0ABT6TBH8</accession>